<accession>A0A815DRA5</accession>
<organism evidence="1 2">
    <name type="scientific">Rotaria sordida</name>
    <dbReference type="NCBI Taxonomy" id="392033"/>
    <lineage>
        <taxon>Eukaryota</taxon>
        <taxon>Metazoa</taxon>
        <taxon>Spiralia</taxon>
        <taxon>Gnathifera</taxon>
        <taxon>Rotifera</taxon>
        <taxon>Eurotatoria</taxon>
        <taxon>Bdelloidea</taxon>
        <taxon>Philodinida</taxon>
        <taxon>Philodinidae</taxon>
        <taxon>Rotaria</taxon>
    </lineage>
</organism>
<sequence>MEQMSTLNTTEPIDYDNLNIVIRPLPPRRRQSGISLVPFRPYVKCLTSVRKSFSFANGKDPWMTIGETDAFFKQENARCIGSLIDDCDTSDVIRWDIPGESTRLPMMCKLWIIADGAVVERGKPHLVQDAAIQVFTAGRNHRSILGTEQRYRQTSVSTFDRRRRHSWYDVNEYHSVPYYQYTRSVRSGNQEGVQCDMDNEHLISIQHSLPFVKEETVDEHQSTRMEEHYAEETVHYHRIPEHRAHVSIITQTERQSLNKSTETDYEFIKLFNLDLETNKNLLSSIVNPYVRTFSSYHDRDTRTMIRNGIKYSNQSVSTGDDYPLWWVQLSTHRVLSDFITYHDEQQNTNLTFISSKQQDQSIQTVTEQDTEIERVKYRTSSSIESSPIRNSSSSVIINNHYEIIDKIDDGNNARRLLPWTYHHRQKIGSYGDLDPHLSDCQYKTSSICENDRLHQERTLSKYSDTGYNSYASTIDQSSCSTLSPCSILVPYRYYTNTTNQRIQTKSSENTSTAVLATLFERYERTLRERQQPIAIVNNELLNIDDIIKHYREKLRSSITTKSNTTAQLYQDIFALSSQSKEECPSSSSELVNHLTKIKYRSIPNRTPKEMLKGYIPSPRIFIPNSILSSLRRRQPRFDYCDLYLNDYNKNSLRIRYNEQHIEQIRKRIDLMLQNDDNEEIKFLLSNLDPITKRTGDNLMRKSKRRNHITNYYDRILLPHRCNFRLPYRLNQPLSRSSRLLTRNIIRSTPLILKSVRISTNHDYIPNKTHLHKQTSSLKTLSRPTVSVLRRNYSTLTPRLRRLVEPSHRWKSNIDRTVYILEQFSIPRYYRLYTDVTFREIYNFSHILQSYLNHNLLTSKDYSSIIKNFALEQQLPTITSVA</sequence>
<gene>
    <name evidence="1" type="ORF">ZHD862_LOCUS27962</name>
</gene>
<dbReference type="Proteomes" id="UP000663864">
    <property type="component" value="Unassembled WGS sequence"/>
</dbReference>
<reference evidence="1" key="1">
    <citation type="submission" date="2021-02" db="EMBL/GenBank/DDBJ databases">
        <authorList>
            <person name="Nowell W R."/>
        </authorList>
    </citation>
    <scope>NUCLEOTIDE SEQUENCE</scope>
</reference>
<dbReference type="AlphaFoldDB" id="A0A815DRA5"/>
<protein>
    <submittedName>
        <fullName evidence="1">Uncharacterized protein</fullName>
    </submittedName>
</protein>
<dbReference type="EMBL" id="CAJNOT010002271">
    <property type="protein sequence ID" value="CAF1300968.1"/>
    <property type="molecule type" value="Genomic_DNA"/>
</dbReference>
<proteinExistence type="predicted"/>
<evidence type="ECO:0000313" key="2">
    <source>
        <dbReference type="Proteomes" id="UP000663864"/>
    </source>
</evidence>
<evidence type="ECO:0000313" key="1">
    <source>
        <dbReference type="EMBL" id="CAF1300968.1"/>
    </source>
</evidence>
<comment type="caution">
    <text evidence="1">The sequence shown here is derived from an EMBL/GenBank/DDBJ whole genome shotgun (WGS) entry which is preliminary data.</text>
</comment>
<name>A0A815DRA5_9BILA</name>